<protein>
    <submittedName>
        <fullName evidence="4">Carbon-monoxide dehydrogenase, large subunit</fullName>
        <ecNumber evidence="4">1.2.99.2</ecNumber>
    </submittedName>
</protein>
<feature type="domain" description="Aldehyde oxidase/xanthine dehydrogenase a/b hammerhead" evidence="3">
    <location>
        <begin position="21"/>
        <end position="137"/>
    </location>
</feature>
<dbReference type="SUPFAM" id="SSF54665">
    <property type="entry name" value="CO dehydrogenase molybdoprotein N-domain-like"/>
    <property type="match status" value="1"/>
</dbReference>
<dbReference type="AlphaFoldDB" id="I4ED45"/>
<dbReference type="InterPro" id="IPR036856">
    <property type="entry name" value="Ald_Oxase/Xan_DH_a/b_sf"/>
</dbReference>
<dbReference type="InterPro" id="IPR000674">
    <property type="entry name" value="Ald_Oxase/Xan_DH_a/b"/>
</dbReference>
<dbReference type="Proteomes" id="UP000004221">
    <property type="component" value="Unassembled WGS sequence"/>
</dbReference>
<dbReference type="InterPro" id="IPR037165">
    <property type="entry name" value="AldOxase/xan_DH_Mopterin-bd_sf"/>
</dbReference>
<evidence type="ECO:0000256" key="2">
    <source>
        <dbReference type="ARBA" id="ARBA00023002"/>
    </source>
</evidence>
<name>I4ED45_9BACT</name>
<gene>
    <name evidence="4" type="primary">coxL</name>
    <name evidence="4" type="ORF">NITHO_1380003</name>
</gene>
<dbReference type="Pfam" id="PF01315">
    <property type="entry name" value="Ald_Xan_dh_C"/>
    <property type="match status" value="1"/>
</dbReference>
<dbReference type="GO" id="GO:0016491">
    <property type="term" value="F:oxidoreductase activity"/>
    <property type="evidence" value="ECO:0007669"/>
    <property type="project" value="UniProtKB-KW"/>
</dbReference>
<dbReference type="OrthoDB" id="9759791at2"/>
<keyword evidence="5" id="KW-1185">Reference proteome</keyword>
<dbReference type="Pfam" id="PF02738">
    <property type="entry name" value="MoCoBD_1"/>
    <property type="match status" value="1"/>
</dbReference>
<dbReference type="PANTHER" id="PTHR11908:SF132">
    <property type="entry name" value="ALDEHYDE OXIDASE 1-RELATED"/>
    <property type="match status" value="1"/>
</dbReference>
<evidence type="ECO:0000256" key="1">
    <source>
        <dbReference type="ARBA" id="ARBA00022505"/>
    </source>
</evidence>
<dbReference type="SUPFAM" id="SSF56003">
    <property type="entry name" value="Molybdenum cofactor-binding domain"/>
    <property type="match status" value="1"/>
</dbReference>
<dbReference type="PANTHER" id="PTHR11908">
    <property type="entry name" value="XANTHINE DEHYDROGENASE"/>
    <property type="match status" value="1"/>
</dbReference>
<accession>I4ED45</accession>
<organism evidence="4 5">
    <name type="scientific">Nitrolancea hollandica Lb</name>
    <dbReference type="NCBI Taxonomy" id="1129897"/>
    <lineage>
        <taxon>Bacteria</taxon>
        <taxon>Pseudomonadati</taxon>
        <taxon>Thermomicrobiota</taxon>
        <taxon>Thermomicrobia</taxon>
        <taxon>Sphaerobacterales</taxon>
        <taxon>Sphaerobacterineae</taxon>
        <taxon>Sphaerobacteraceae</taxon>
        <taxon>Nitrolancea</taxon>
    </lineage>
</organism>
<proteinExistence type="predicted"/>
<dbReference type="InterPro" id="IPR016208">
    <property type="entry name" value="Ald_Oxase/xanthine_DH-like"/>
</dbReference>
<dbReference type="InterPro" id="IPR008274">
    <property type="entry name" value="AldOxase/xan_DH_MoCoBD1"/>
</dbReference>
<dbReference type="InterPro" id="IPR046867">
    <property type="entry name" value="AldOxase/xan_DH_MoCoBD2"/>
</dbReference>
<dbReference type="Gene3D" id="3.30.365.10">
    <property type="entry name" value="Aldehyde oxidase/xanthine dehydrogenase, molybdopterin binding domain"/>
    <property type="match status" value="4"/>
</dbReference>
<sequence>MAVSRLFGASVKRREDPRFIRGEGSFTDDVRFPGMLSLAILRSPYAHARITHINATKARSMPGVVAVYTGQDMLDRLTPVPTAWLIPNSDLKVPEYRALAVDTVRFVGDGVVAVVAIDRYIAQDALEAIEVDYDILPAVVDQEQATQPGAPRLYDDIPNNTAFHFRLSGGDVDRAFRDADVTVSQRFVNQRLIPTAIETRGAVAHYNSGSGELTLWCTSQNPHVHRLLLSGVTGIPESRIRVISTDVGGGFGSKIPFYAGEMIASAIAKDLGRPVRWTEDRRENYVATTHGRDHVDYVEIAAKKDGTITGLRVKAYANMGAHLSTAAPGVPTWLFATILSGPYDIPNISSEIYGVLTNTTPTDAYRGAGRPEATYLLERIMDLVAKKLNLDPVEVRRKNFIPKEKFPHTVATGLTYDSGNYEIALDRALEILNYPQFRQEQAEARKQGRLLGVGFSTYVEVCGLAPSSAAGAMGWQGGLWESAIVRMHPTAKVSVFTGSSPHGQGEETTFAQLISDELGVPIENIEIVHGDTEMIPFGWGTYGSRSTAVGGTALVLAARKVRDKAAKIAAHMLEAAPEDIVFDQGRFHVRGAPDRAKTIGEVALAAYTAWSLPPGVTPGLEENYFFDPTNFTFPFGTHICVAEVDPDTAHVKIQRYIAVDDVGHVINPMIVDGQVHGGIAQGLAQAIYETAVYDENGQLLTGSLMDYAVPKASMLPSYEVDRTETPTPVNPMGVKGAGETGTIASTPAVVNAIIDALSPFGIDHLDMPLTPQRIWQAVQERKGS</sequence>
<dbReference type="Pfam" id="PF20256">
    <property type="entry name" value="MoCoBD_2"/>
    <property type="match status" value="1"/>
</dbReference>
<comment type="caution">
    <text evidence="4">The sequence shown here is derived from an EMBL/GenBank/DDBJ whole genome shotgun (WGS) entry which is preliminary data.</text>
</comment>
<dbReference type="GO" id="GO:0005506">
    <property type="term" value="F:iron ion binding"/>
    <property type="evidence" value="ECO:0007669"/>
    <property type="project" value="InterPro"/>
</dbReference>
<dbReference type="SMART" id="SM01008">
    <property type="entry name" value="Ald_Xan_dh_C"/>
    <property type="match status" value="1"/>
</dbReference>
<evidence type="ECO:0000313" key="5">
    <source>
        <dbReference type="Proteomes" id="UP000004221"/>
    </source>
</evidence>
<dbReference type="Gene3D" id="3.90.1170.50">
    <property type="entry name" value="Aldehyde oxidase/xanthine dehydrogenase, a/b hammerhead"/>
    <property type="match status" value="1"/>
</dbReference>
<keyword evidence="1" id="KW-0500">Molybdenum</keyword>
<evidence type="ECO:0000259" key="3">
    <source>
        <dbReference type="SMART" id="SM01008"/>
    </source>
</evidence>
<evidence type="ECO:0000313" key="4">
    <source>
        <dbReference type="EMBL" id="CCF82607.1"/>
    </source>
</evidence>
<keyword evidence="2 4" id="KW-0560">Oxidoreductase</keyword>
<dbReference type="RefSeq" id="WP_008474805.1">
    <property type="nucleotide sequence ID" value="NZ_CAGS01000044.1"/>
</dbReference>
<reference evidence="4 5" key="1">
    <citation type="journal article" date="2012" name="ISME J.">
        <title>Nitrification expanded: discovery, physiology and genomics of a nitrite-oxidizing bacterium from the phylum Chloroflexi.</title>
        <authorList>
            <person name="Sorokin D.Y."/>
            <person name="Lucker S."/>
            <person name="Vejmelkova D."/>
            <person name="Kostrikina N.A."/>
            <person name="Kleerebezem R."/>
            <person name="Rijpstra W.I."/>
            <person name="Damste J.S."/>
            <person name="Le Paslier D."/>
            <person name="Muyzer G."/>
            <person name="Wagner M."/>
            <person name="van Loosdrecht M.C."/>
            <person name="Daims H."/>
        </authorList>
    </citation>
    <scope>NUCLEOTIDE SEQUENCE [LARGE SCALE GENOMIC DNA]</scope>
    <source>
        <strain evidence="5">none</strain>
    </source>
</reference>
<dbReference type="EC" id="1.2.99.2" evidence="4"/>
<dbReference type="EMBL" id="CAGS01000044">
    <property type="protein sequence ID" value="CCF82607.1"/>
    <property type="molecule type" value="Genomic_DNA"/>
</dbReference>